<name>A0A5M6ZL28_9PROT</name>
<evidence type="ECO:0000313" key="3">
    <source>
        <dbReference type="Proteomes" id="UP000325122"/>
    </source>
</evidence>
<evidence type="ECO:0000313" key="2">
    <source>
        <dbReference type="EMBL" id="KAA5805020.1"/>
    </source>
</evidence>
<dbReference type="Proteomes" id="UP000325122">
    <property type="component" value="Unassembled WGS sequence"/>
</dbReference>
<keyword evidence="1" id="KW-0812">Transmembrane</keyword>
<gene>
    <name evidence="2" type="ORF">F1654_03215</name>
</gene>
<evidence type="ECO:0000256" key="1">
    <source>
        <dbReference type="SAM" id="Phobius"/>
    </source>
</evidence>
<dbReference type="EMBL" id="VWOJ01000001">
    <property type="protein sequence ID" value="KAA5805020.1"/>
    <property type="molecule type" value="Genomic_DNA"/>
</dbReference>
<keyword evidence="1" id="KW-1133">Transmembrane helix</keyword>
<feature type="transmembrane region" description="Helical" evidence="1">
    <location>
        <begin position="72"/>
        <end position="94"/>
    </location>
</feature>
<keyword evidence="3" id="KW-1185">Reference proteome</keyword>
<dbReference type="AlphaFoldDB" id="A0A5M6ZL28"/>
<proteinExistence type="predicted"/>
<comment type="caution">
    <text evidence="2">The sequence shown here is derived from an EMBL/GenBank/DDBJ whole genome shotgun (WGS) entry which is preliminary data.</text>
</comment>
<accession>A0A5M6ZL28</accession>
<reference evidence="2 3" key="1">
    <citation type="submission" date="2019-09" db="EMBL/GenBank/DDBJ databases">
        <authorList>
            <person name="Kevbrin V."/>
            <person name="Grouzdev D.S."/>
        </authorList>
    </citation>
    <scope>NUCLEOTIDE SEQUENCE [LARGE SCALE GENOMIC DNA]</scope>
    <source>
        <strain evidence="2 3">G-192</strain>
    </source>
</reference>
<protein>
    <submittedName>
        <fullName evidence="2">Uncharacterized protein</fullName>
    </submittedName>
</protein>
<sequence>MRILLVILGVIASIGAAGDLLVSLHVHLFMEGRQLSVAGYLADVSSGLEWIRQAIILVAGEEFTAPFMQYPAAWYFPVRAGLALVIAILLFAAARAMEQKTETR</sequence>
<dbReference type="RefSeq" id="WP_150022051.1">
    <property type="nucleotide sequence ID" value="NZ_VWOJ01000001.1"/>
</dbReference>
<keyword evidence="1" id="KW-0472">Membrane</keyword>
<organism evidence="2 3">
    <name type="scientific">Alkalicaulis satelles</name>
    <dbReference type="NCBI Taxonomy" id="2609175"/>
    <lineage>
        <taxon>Bacteria</taxon>
        <taxon>Pseudomonadati</taxon>
        <taxon>Pseudomonadota</taxon>
        <taxon>Alphaproteobacteria</taxon>
        <taxon>Maricaulales</taxon>
        <taxon>Maricaulaceae</taxon>
        <taxon>Alkalicaulis</taxon>
    </lineage>
</organism>